<dbReference type="EMBL" id="PDFK01000007">
    <property type="protein sequence ID" value="PKU50438.1"/>
    <property type="molecule type" value="Genomic_DNA"/>
</dbReference>
<evidence type="ECO:0000313" key="6">
    <source>
        <dbReference type="Proteomes" id="UP000234956"/>
    </source>
</evidence>
<dbReference type="Proteomes" id="UP000234956">
    <property type="component" value="Unassembled WGS sequence"/>
</dbReference>
<evidence type="ECO:0000313" key="5">
    <source>
        <dbReference type="EMBL" id="PKU50438.1"/>
    </source>
</evidence>
<dbReference type="RefSeq" id="WP_058845277.1">
    <property type="nucleotide sequence ID" value="NZ_JAZBNI010000006.1"/>
</dbReference>
<dbReference type="GO" id="GO:0045892">
    <property type="term" value="P:negative regulation of DNA-templated transcription"/>
    <property type="evidence" value="ECO:0007669"/>
    <property type="project" value="InterPro"/>
</dbReference>
<accession>A0A2I0UWI9</accession>
<evidence type="ECO:0000256" key="3">
    <source>
        <dbReference type="ARBA" id="ARBA00023125"/>
    </source>
</evidence>
<evidence type="ECO:0000256" key="1">
    <source>
        <dbReference type="ARBA" id="ARBA00011046"/>
    </source>
</evidence>
<dbReference type="InterPro" id="IPR005650">
    <property type="entry name" value="BlaI_family"/>
</dbReference>
<organism evidence="5 6">
    <name type="scientific">Lysinibacillus fusiformis</name>
    <dbReference type="NCBI Taxonomy" id="28031"/>
    <lineage>
        <taxon>Bacteria</taxon>
        <taxon>Bacillati</taxon>
        <taxon>Bacillota</taxon>
        <taxon>Bacilli</taxon>
        <taxon>Bacillales</taxon>
        <taxon>Bacillaceae</taxon>
        <taxon>Lysinibacillus</taxon>
    </lineage>
</organism>
<keyword evidence="2" id="KW-0805">Transcription regulation</keyword>
<dbReference type="GO" id="GO:0003677">
    <property type="term" value="F:DNA binding"/>
    <property type="evidence" value="ECO:0007669"/>
    <property type="project" value="UniProtKB-KW"/>
</dbReference>
<evidence type="ECO:0000256" key="2">
    <source>
        <dbReference type="ARBA" id="ARBA00023015"/>
    </source>
</evidence>
<keyword evidence="4" id="KW-0804">Transcription</keyword>
<dbReference type="Gene3D" id="1.10.10.10">
    <property type="entry name" value="Winged helix-like DNA-binding domain superfamily/Winged helix DNA-binding domain"/>
    <property type="match status" value="1"/>
</dbReference>
<dbReference type="InterPro" id="IPR036390">
    <property type="entry name" value="WH_DNA-bd_sf"/>
</dbReference>
<dbReference type="PIRSF" id="PIRSF019455">
    <property type="entry name" value="CopR_AtkY"/>
    <property type="match status" value="1"/>
</dbReference>
<dbReference type="AlphaFoldDB" id="A0A2I0UWI9"/>
<dbReference type="InterPro" id="IPR036388">
    <property type="entry name" value="WH-like_DNA-bd_sf"/>
</dbReference>
<proteinExistence type="inferred from homology"/>
<dbReference type="Gene3D" id="1.10.4040.10">
    <property type="entry name" value="Penicillinase repressor domain"/>
    <property type="match status" value="1"/>
</dbReference>
<sequence>MKKLPEAEFEIMKIVWKSKPPITTGIIMSEIGDEKGWKIQTVVSLMKRLTERGFLRSEKKAKERFYYPTVEKDAYLSFETEQFMRLYHKNSFMNLVGTLYKSDTISNEDLASLIKWVEEKRD</sequence>
<gene>
    <name evidence="5" type="ORF">CRI88_18610</name>
</gene>
<comment type="caution">
    <text evidence="5">The sequence shown here is derived from an EMBL/GenBank/DDBJ whole genome shotgun (WGS) entry which is preliminary data.</text>
</comment>
<name>A0A2I0UWI9_9BACI</name>
<dbReference type="SUPFAM" id="SSF46785">
    <property type="entry name" value="Winged helix' DNA-binding domain"/>
    <property type="match status" value="1"/>
</dbReference>
<comment type="similarity">
    <text evidence="1">Belongs to the BlaI transcriptional regulatory family.</text>
</comment>
<evidence type="ECO:0000256" key="4">
    <source>
        <dbReference type="ARBA" id="ARBA00023163"/>
    </source>
</evidence>
<reference evidence="5 6" key="1">
    <citation type="submission" date="2017-10" db="EMBL/GenBank/DDBJ databases">
        <title>Draft genome of Lysinibacillus fusiformis strain Juneja, a laboratory-derived pathogen of Drosophila melanogaster.</title>
        <authorList>
            <person name="Smith B.R."/>
            <person name="Unckless R.L."/>
        </authorList>
    </citation>
    <scope>NUCLEOTIDE SEQUENCE [LARGE SCALE GENOMIC DNA]</scope>
    <source>
        <strain evidence="5 6">Juneja</strain>
    </source>
</reference>
<dbReference type="Pfam" id="PF03965">
    <property type="entry name" value="Penicillinase_R"/>
    <property type="match status" value="1"/>
</dbReference>
<protein>
    <submittedName>
        <fullName evidence="5">Transcriptional regulator</fullName>
    </submittedName>
</protein>
<keyword evidence="3" id="KW-0238">DNA-binding</keyword>